<evidence type="ECO:0000313" key="5">
    <source>
        <dbReference type="Proteomes" id="UP001589568"/>
    </source>
</evidence>
<evidence type="ECO:0000256" key="1">
    <source>
        <dbReference type="SAM" id="MobiDB-lite"/>
    </source>
</evidence>
<evidence type="ECO:0000256" key="2">
    <source>
        <dbReference type="SAM" id="SignalP"/>
    </source>
</evidence>
<accession>A0ABV5NCC5</accession>
<evidence type="ECO:0000313" key="4">
    <source>
        <dbReference type="EMBL" id="MFB9467936.1"/>
    </source>
</evidence>
<dbReference type="Proteomes" id="UP001589568">
    <property type="component" value="Unassembled WGS sequence"/>
</dbReference>
<dbReference type="Gene3D" id="2.160.20.120">
    <property type="match status" value="1"/>
</dbReference>
<comment type="caution">
    <text evidence="4">The sequence shown here is derived from an EMBL/GenBank/DDBJ whole genome shotgun (WGS) entry which is preliminary data.</text>
</comment>
<keyword evidence="2" id="KW-0732">Signal</keyword>
<feature type="region of interest" description="Disordered" evidence="1">
    <location>
        <begin position="194"/>
        <end position="234"/>
    </location>
</feature>
<name>A0ABV5NCC5_9ACTN</name>
<evidence type="ECO:0000259" key="3">
    <source>
        <dbReference type="Pfam" id="PF13349"/>
    </source>
</evidence>
<dbReference type="Pfam" id="PF13349">
    <property type="entry name" value="DUF4097"/>
    <property type="match status" value="1"/>
</dbReference>
<proteinExistence type="predicted"/>
<sequence length="234" mass="24286">MRTRRAALIAGLAGMAALTTACGAAGALNEDSAAYDVTEQVAALRVTTDAGTIEVIGSDRPGIRVTELLSWRKSKPTTEHQVRGDTLELSFTCPTTWGFGSIGVNCDVAYRVEVPKATRVQLASDSGDTTLRGLAGDVEVTSDSGSIKGDGLTAGRVVTRTDSGDLRLAFAGPPQVLTTFTDSGDTAVRVPEGPYKVKTTTDSGDANVKTAHDPAAQRTIELSSDSGDIELTPA</sequence>
<protein>
    <submittedName>
        <fullName evidence="4">DUF4097 family beta strand repeat-containing protein</fullName>
    </submittedName>
</protein>
<reference evidence="4 5" key="1">
    <citation type="submission" date="2024-09" db="EMBL/GenBank/DDBJ databases">
        <authorList>
            <person name="Sun Q."/>
            <person name="Mori K."/>
        </authorList>
    </citation>
    <scope>NUCLEOTIDE SEQUENCE [LARGE SCALE GENOMIC DNA]</scope>
    <source>
        <strain evidence="4 5">JCM 3324</strain>
    </source>
</reference>
<keyword evidence="5" id="KW-1185">Reference proteome</keyword>
<gene>
    <name evidence="4" type="ORF">ACFFR3_00375</name>
</gene>
<feature type="chain" id="PRO_5046751289" evidence="2">
    <location>
        <begin position="22"/>
        <end position="234"/>
    </location>
</feature>
<feature type="signal peptide" evidence="2">
    <location>
        <begin position="1"/>
        <end position="21"/>
    </location>
</feature>
<dbReference type="InterPro" id="IPR025164">
    <property type="entry name" value="Toastrack_DUF4097"/>
</dbReference>
<feature type="domain" description="DUF4097" evidence="3">
    <location>
        <begin position="44"/>
        <end position="231"/>
    </location>
</feature>
<dbReference type="PROSITE" id="PS51257">
    <property type="entry name" value="PROKAR_LIPOPROTEIN"/>
    <property type="match status" value="1"/>
</dbReference>
<dbReference type="RefSeq" id="WP_379482408.1">
    <property type="nucleotide sequence ID" value="NZ_JBHMCF010000002.1"/>
</dbReference>
<organism evidence="4 5">
    <name type="scientific">Nonomuraea salmonea</name>
    <dbReference type="NCBI Taxonomy" id="46181"/>
    <lineage>
        <taxon>Bacteria</taxon>
        <taxon>Bacillati</taxon>
        <taxon>Actinomycetota</taxon>
        <taxon>Actinomycetes</taxon>
        <taxon>Streptosporangiales</taxon>
        <taxon>Streptosporangiaceae</taxon>
        <taxon>Nonomuraea</taxon>
    </lineage>
</organism>
<dbReference type="EMBL" id="JBHMCF010000002">
    <property type="protein sequence ID" value="MFB9467936.1"/>
    <property type="molecule type" value="Genomic_DNA"/>
</dbReference>